<keyword evidence="3" id="KW-1185">Reference proteome</keyword>
<evidence type="ECO:0000313" key="2">
    <source>
        <dbReference type="EMBL" id="ENO17476.1"/>
    </source>
</evidence>
<comment type="caution">
    <text evidence="2">The sequence shown here is derived from an EMBL/GenBank/DDBJ whole genome shotgun (WGS) entry which is preliminary data.</text>
</comment>
<sequence>MADSAWVTDPGGMADSGGIAGGLRRGAESSGFEAGLTSWDA</sequence>
<evidence type="ECO:0000256" key="1">
    <source>
        <dbReference type="SAM" id="MobiDB-lite"/>
    </source>
</evidence>
<accession>N6X0Z6</accession>
<reference evidence="2 3" key="1">
    <citation type="submission" date="2013-03" db="EMBL/GenBank/DDBJ databases">
        <title>Reference genome for the Human Microbiome Project.</title>
        <authorList>
            <person name="Aqrawi P."/>
            <person name="Ayvaz T."/>
            <person name="Bess C."/>
            <person name="Blankenburg K."/>
            <person name="Coyle M."/>
            <person name="Deng J."/>
            <person name="Forbes L."/>
            <person name="Fowler G."/>
            <person name="Francisco L."/>
            <person name="Fu Q."/>
            <person name="Gibbs R."/>
            <person name="Gross S."/>
            <person name="Gubbala S."/>
            <person name="Hale W."/>
            <person name="Hemphill L."/>
            <person name="Highlander S."/>
            <person name="Hirani K."/>
            <person name="Jackson L."/>
            <person name="Jakkamsetti A."/>
            <person name="Javaid M."/>
            <person name="Jayaseelan J.C."/>
            <person name="Jiang H."/>
            <person name="Joshi V."/>
            <person name="Korchina V."/>
            <person name="Kovar C."/>
            <person name="Lara F."/>
            <person name="Lee S."/>
            <person name="Liu Y."/>
            <person name="Mata R."/>
            <person name="Mathew T."/>
            <person name="Munidasa M."/>
            <person name="Muzny D."/>
            <person name="Nazareth L."/>
            <person name="Ngo R."/>
            <person name="Nguyen L."/>
            <person name="Nguyen N."/>
            <person name="Okwuonu G."/>
            <person name="Ongeri F."/>
            <person name="Palculict T."/>
            <person name="Patil S."/>
            <person name="Petrosino J."/>
            <person name="Pham C."/>
            <person name="Pham P."/>
            <person name="Pu L.-L."/>
            <person name="Qin X."/>
            <person name="Qu J."/>
            <person name="Reid J."/>
            <person name="Ross M."/>
            <person name="Ruth R."/>
            <person name="Saada N."/>
            <person name="San Lucas F."/>
            <person name="Santibanez J."/>
            <person name="Shang Y."/>
            <person name="Simmons D."/>
            <person name="Song X.-Z."/>
            <person name="Tang L.-Y."/>
            <person name="Thornton R."/>
            <person name="Warren J."/>
            <person name="Weissenberger G."/>
            <person name="Wilczek-Boney K."/>
            <person name="Worley K."/>
            <person name="Youmans B."/>
            <person name="Zhang J."/>
            <person name="Zhang L."/>
            <person name="Zhao Z."/>
            <person name="Zhou C."/>
            <person name="Zhu D."/>
            <person name="Zhu Y."/>
        </authorList>
    </citation>
    <scope>NUCLEOTIDE SEQUENCE [LARGE SCALE GENOMIC DNA]</scope>
    <source>
        <strain evidence="2 3">F0333</strain>
    </source>
</reference>
<proteinExistence type="predicted"/>
<evidence type="ECO:0000313" key="3">
    <source>
        <dbReference type="Proteomes" id="UP000013015"/>
    </source>
</evidence>
<name>N6X0Z6_9ACTO</name>
<feature type="compositionally biased region" description="Gly residues" evidence="1">
    <location>
        <begin position="14"/>
        <end position="24"/>
    </location>
</feature>
<dbReference type="PATRIC" id="fig|888050.3.peg.1710"/>
<organism evidence="2 3">
    <name type="scientific">Schaalia cardiffensis F0333</name>
    <dbReference type="NCBI Taxonomy" id="888050"/>
    <lineage>
        <taxon>Bacteria</taxon>
        <taxon>Bacillati</taxon>
        <taxon>Actinomycetota</taxon>
        <taxon>Actinomycetes</taxon>
        <taxon>Actinomycetales</taxon>
        <taxon>Actinomycetaceae</taxon>
        <taxon>Schaalia</taxon>
    </lineage>
</organism>
<dbReference type="STRING" id="888050.HMPREF9004_1781"/>
<gene>
    <name evidence="2" type="ORF">HMPREF9004_1781</name>
</gene>
<protein>
    <submittedName>
        <fullName evidence="2">Uncharacterized protein</fullName>
    </submittedName>
</protein>
<feature type="region of interest" description="Disordered" evidence="1">
    <location>
        <begin position="1"/>
        <end position="41"/>
    </location>
</feature>
<dbReference type="HOGENOM" id="CLU_3264328_0_0_11"/>
<dbReference type="AlphaFoldDB" id="N6X0Z6"/>
<dbReference type="EMBL" id="AQHZ01000025">
    <property type="protein sequence ID" value="ENO17476.1"/>
    <property type="molecule type" value="Genomic_DNA"/>
</dbReference>
<dbReference type="Proteomes" id="UP000013015">
    <property type="component" value="Unassembled WGS sequence"/>
</dbReference>